<protein>
    <submittedName>
        <fullName evidence="2">N-methylhydantoinase B/acetone carboxylase, alpha subunit</fullName>
    </submittedName>
</protein>
<feature type="compositionally biased region" description="Basic and acidic residues" evidence="1">
    <location>
        <begin position="804"/>
        <end position="822"/>
    </location>
</feature>
<feature type="compositionally biased region" description="Basic residues" evidence="1">
    <location>
        <begin position="311"/>
        <end position="321"/>
    </location>
</feature>
<evidence type="ECO:0000313" key="3">
    <source>
        <dbReference type="Proteomes" id="UP000061432"/>
    </source>
</evidence>
<feature type="compositionally biased region" description="Basic residues" evidence="1">
    <location>
        <begin position="140"/>
        <end position="157"/>
    </location>
</feature>
<gene>
    <name evidence="2" type="primary">hyuB</name>
    <name evidence="2" type="ORF">Maq22A_c21745</name>
</gene>
<feature type="compositionally biased region" description="Pro residues" evidence="1">
    <location>
        <begin position="204"/>
        <end position="215"/>
    </location>
</feature>
<feature type="compositionally biased region" description="Basic residues" evidence="1">
    <location>
        <begin position="109"/>
        <end position="118"/>
    </location>
</feature>
<feature type="compositionally biased region" description="Basic and acidic residues" evidence="1">
    <location>
        <begin position="474"/>
        <end position="488"/>
    </location>
</feature>
<name>A0A0C6FVY0_9HYPH</name>
<feature type="compositionally biased region" description="Low complexity" evidence="1">
    <location>
        <begin position="496"/>
        <end position="514"/>
    </location>
</feature>
<proteinExistence type="predicted"/>
<feature type="compositionally biased region" description="Basic residues" evidence="1">
    <location>
        <begin position="520"/>
        <end position="533"/>
    </location>
</feature>
<accession>A0A0C6FVY0</accession>
<dbReference type="AlphaFoldDB" id="A0A0C6FVY0"/>
<feature type="compositionally biased region" description="Basic and acidic residues" evidence="1">
    <location>
        <begin position="844"/>
        <end position="861"/>
    </location>
</feature>
<dbReference type="PATRIC" id="fig|270351.10.peg.4204"/>
<feature type="compositionally biased region" description="Basic and acidic residues" evidence="1">
    <location>
        <begin position="292"/>
        <end position="304"/>
    </location>
</feature>
<feature type="compositionally biased region" description="Basic and acidic residues" evidence="1">
    <location>
        <begin position="671"/>
        <end position="707"/>
    </location>
</feature>
<dbReference type="Proteomes" id="UP000061432">
    <property type="component" value="Chromosome"/>
</dbReference>
<dbReference type="EMBL" id="AP014704">
    <property type="protein sequence ID" value="BAQ47360.1"/>
    <property type="molecule type" value="Genomic_DNA"/>
</dbReference>
<feature type="compositionally biased region" description="Basic and acidic residues" evidence="1">
    <location>
        <begin position="398"/>
        <end position="413"/>
    </location>
</feature>
<evidence type="ECO:0000313" key="2">
    <source>
        <dbReference type="EMBL" id="BAQ47360.1"/>
    </source>
</evidence>
<organism evidence="2 3">
    <name type="scientific">Methylobacterium aquaticum</name>
    <dbReference type="NCBI Taxonomy" id="270351"/>
    <lineage>
        <taxon>Bacteria</taxon>
        <taxon>Pseudomonadati</taxon>
        <taxon>Pseudomonadota</taxon>
        <taxon>Alphaproteobacteria</taxon>
        <taxon>Hyphomicrobiales</taxon>
        <taxon>Methylobacteriaceae</taxon>
        <taxon>Methylobacterium</taxon>
    </lineage>
</organism>
<reference evidence="2 3" key="1">
    <citation type="journal article" date="2015" name="Genome Announc.">
        <title>Complete Genome Sequence of Methylobacterium aquaticum Strain 22A, Isolated from Racomitrium japonicum Moss.</title>
        <authorList>
            <person name="Tani A."/>
            <person name="Ogura Y."/>
            <person name="Hayashi T."/>
            <person name="Kimbara K."/>
        </authorList>
    </citation>
    <scope>NUCLEOTIDE SEQUENCE [LARGE SCALE GENOMIC DNA]</scope>
    <source>
        <strain evidence="2 3">MA-22A</strain>
    </source>
</reference>
<evidence type="ECO:0000256" key="1">
    <source>
        <dbReference type="SAM" id="MobiDB-lite"/>
    </source>
</evidence>
<feature type="compositionally biased region" description="Basic and acidic residues" evidence="1">
    <location>
        <begin position="443"/>
        <end position="460"/>
    </location>
</feature>
<feature type="region of interest" description="Disordered" evidence="1">
    <location>
        <begin position="1"/>
        <end position="637"/>
    </location>
</feature>
<reference evidence="3" key="2">
    <citation type="submission" date="2015-01" db="EMBL/GenBank/DDBJ databases">
        <title>Complete genome sequence of Methylobacterium aquaticum strain 22A.</title>
        <authorList>
            <person name="Tani A."/>
            <person name="Ogura Y."/>
            <person name="Hayashi T."/>
        </authorList>
    </citation>
    <scope>NUCLEOTIDE SEQUENCE [LARGE SCALE GENOMIC DNA]</scope>
    <source>
        <strain evidence="3">MA-22A</strain>
    </source>
</reference>
<feature type="compositionally biased region" description="Basic and acidic residues" evidence="1">
    <location>
        <begin position="94"/>
        <end position="107"/>
    </location>
</feature>
<feature type="compositionally biased region" description="Basic and acidic residues" evidence="1">
    <location>
        <begin position="1"/>
        <end position="15"/>
    </location>
</feature>
<feature type="compositionally biased region" description="Basic residues" evidence="1">
    <location>
        <begin position="270"/>
        <end position="291"/>
    </location>
</feature>
<feature type="compositionally biased region" description="Basic and acidic residues" evidence="1">
    <location>
        <begin position="593"/>
        <end position="607"/>
    </location>
</feature>
<sequence length="972" mass="104904">MREGRLAGRADDLRQRAAGQGRRRAVGRLPGGPPGPGARGGGAAPRGREALPRRARARLFHRRQGPGRPAARRDRGPHRLPAQPARPAAGTPRGDLEQPLRHRDGHAGSRGRVRRQGRCQRADHRPLDLRGAGQGDGHGRSPHRLPRGGRVRPHACPRRRDAQTRERSGEGRGGGNGGLLRAQRLGRRHLLLRRARGGAGPLRIAPPPDGCPDAPPSSLASGGPPRPTRRRISRDTSAAAGRHAPAHARRGAAPDGGLGPRPRGHALERRARRGHPRGHRGRRRHDRPRRQGRPDRRHPQEPRGARSGRQGGRHAARRRGPGRGGPARRALHGGRPVVLRPARRQAPGRRGPGRERRAGARRPGARPVRARGRRRDRDGEGAVAPDRVRRPRIGAGRRRPDGDDPRPRDGRADRRGRRRGRPGQDERGAAGGDRPVGHRRARGAPDLRGRRPGLEDELPHRRSRRRPGEPAGLGDHRERARRGLEGGGRHPVVRCAGDAAAAPAPAHLAPARGSAGAGRGSRHARPRCRHARRTAGSPADAGADGAHEAVCRRPLRGRPGRGGGAAHGGRRGGDVPAAPPGRSRGRPHAVGADPRHRDRGGADRAVEARAGPPPDRRPDAAQRDRHDAAAGHPHRLRSRARLCRRCAAARDARRRAALRRLRGRPQGRRPGRGEARRGGDPDHGRRRRAAGDRAHPRGDGLHREGGARRGAHRRHRASAPRRLDLLVPGARRRDRGRLPAEARCGRRGHGRGPGGAGARPDRHLRPRRGRGRDAGELERARRRPGPGGRPQGPVPGPRRQPGGDARDRRDRRAHRDDHDRAGAHPRQPRRRPEGQRARPALPRPDGDPGGRAREARHDARRGAGASRDPGGAGPRADRGAVGTRAPAMTALLAMGSIGLKLGILVAVALGSGAVGYRLGRDLDVFLPADRSPARRALRLVDRIAVERGLARGDLLRAVLEEDARSTAGAPRR</sequence>
<feature type="compositionally biased region" description="Basic and acidic residues" evidence="1">
    <location>
        <begin position="614"/>
        <end position="629"/>
    </location>
</feature>
<feature type="compositionally biased region" description="Basic residues" evidence="1">
    <location>
        <begin position="359"/>
        <end position="374"/>
    </location>
</feature>
<feature type="compositionally biased region" description="Basic residues" evidence="1">
    <location>
        <begin position="53"/>
        <end position="65"/>
    </location>
</feature>
<feature type="compositionally biased region" description="Basic residues" evidence="1">
    <location>
        <begin position="184"/>
        <end position="196"/>
    </location>
</feature>
<feature type="compositionally biased region" description="Basic residues" evidence="1">
    <location>
        <begin position="709"/>
        <end position="719"/>
    </location>
</feature>
<feature type="compositionally biased region" description="Basic residues" evidence="1">
    <location>
        <begin position="658"/>
        <end position="670"/>
    </location>
</feature>
<feature type="compositionally biased region" description="Basic and acidic residues" evidence="1">
    <location>
        <begin position="158"/>
        <end position="170"/>
    </location>
</feature>
<dbReference type="KEGG" id="maqu:Maq22A_c21745"/>
<feature type="region of interest" description="Disordered" evidence="1">
    <location>
        <begin position="658"/>
        <end position="881"/>
    </location>
</feature>